<dbReference type="Pfam" id="PF00002">
    <property type="entry name" value="7tm_2"/>
    <property type="match status" value="1"/>
</dbReference>
<keyword evidence="4 5" id="KW-0472">Membrane</keyword>
<organism evidence="8 9">
    <name type="scientific">Paramecium primaurelia</name>
    <dbReference type="NCBI Taxonomy" id="5886"/>
    <lineage>
        <taxon>Eukaryota</taxon>
        <taxon>Sar</taxon>
        <taxon>Alveolata</taxon>
        <taxon>Ciliophora</taxon>
        <taxon>Intramacronucleata</taxon>
        <taxon>Oligohymenophorea</taxon>
        <taxon>Peniculida</taxon>
        <taxon>Parameciidae</taxon>
        <taxon>Paramecium</taxon>
    </lineage>
</organism>
<evidence type="ECO:0000256" key="3">
    <source>
        <dbReference type="ARBA" id="ARBA00022989"/>
    </source>
</evidence>
<dbReference type="InterPro" id="IPR017452">
    <property type="entry name" value="GPCR_Rhodpsn_7TM"/>
</dbReference>
<feature type="transmembrane region" description="Helical" evidence="5">
    <location>
        <begin position="86"/>
        <end position="109"/>
    </location>
</feature>
<proteinExistence type="predicted"/>
<dbReference type="SUPFAM" id="SSF81321">
    <property type="entry name" value="Family A G protein-coupled receptor-like"/>
    <property type="match status" value="1"/>
</dbReference>
<dbReference type="GO" id="GO:0005886">
    <property type="term" value="C:plasma membrane"/>
    <property type="evidence" value="ECO:0007669"/>
    <property type="project" value="TreeGrafter"/>
</dbReference>
<dbReference type="GO" id="GO:0007166">
    <property type="term" value="P:cell surface receptor signaling pathway"/>
    <property type="evidence" value="ECO:0007669"/>
    <property type="project" value="InterPro"/>
</dbReference>
<dbReference type="EMBL" id="CAJJDM010000061">
    <property type="protein sequence ID" value="CAD8078480.1"/>
    <property type="molecule type" value="Genomic_DNA"/>
</dbReference>
<feature type="transmembrane region" description="Helical" evidence="5">
    <location>
        <begin position="121"/>
        <end position="140"/>
    </location>
</feature>
<feature type="transmembrane region" description="Helical" evidence="5">
    <location>
        <begin position="202"/>
        <end position="226"/>
    </location>
</feature>
<dbReference type="GO" id="GO:0004930">
    <property type="term" value="F:G protein-coupled receptor activity"/>
    <property type="evidence" value="ECO:0007669"/>
    <property type="project" value="InterPro"/>
</dbReference>
<dbReference type="OMA" id="FITIKHI"/>
<keyword evidence="3 5" id="KW-1133">Transmembrane helix</keyword>
<feature type="transmembrane region" description="Helical" evidence="5">
    <location>
        <begin position="165"/>
        <end position="190"/>
    </location>
</feature>
<feature type="transmembrane region" description="Helical" evidence="5">
    <location>
        <begin position="232"/>
        <end position="253"/>
    </location>
</feature>
<dbReference type="InterPro" id="IPR017981">
    <property type="entry name" value="GPCR_2-like_7TM"/>
</dbReference>
<feature type="domain" description="G-protein coupled receptors family 2 profile 2" evidence="6">
    <location>
        <begin position="6"/>
        <end position="256"/>
    </location>
</feature>
<evidence type="ECO:0008006" key="10">
    <source>
        <dbReference type="Google" id="ProtNLM"/>
    </source>
</evidence>
<evidence type="ECO:0000256" key="2">
    <source>
        <dbReference type="ARBA" id="ARBA00022692"/>
    </source>
</evidence>
<reference evidence="8" key="1">
    <citation type="submission" date="2021-01" db="EMBL/GenBank/DDBJ databases">
        <authorList>
            <consortium name="Genoscope - CEA"/>
            <person name="William W."/>
        </authorList>
    </citation>
    <scope>NUCLEOTIDE SEQUENCE</scope>
</reference>
<keyword evidence="9" id="KW-1185">Reference proteome</keyword>
<accession>A0A8S1MD91</accession>
<evidence type="ECO:0000313" key="8">
    <source>
        <dbReference type="EMBL" id="CAD8078480.1"/>
    </source>
</evidence>
<name>A0A8S1MD91_PARPR</name>
<dbReference type="PROSITE" id="PS50262">
    <property type="entry name" value="G_PROTEIN_RECEP_F1_2"/>
    <property type="match status" value="1"/>
</dbReference>
<evidence type="ECO:0000259" key="6">
    <source>
        <dbReference type="PROSITE" id="PS50261"/>
    </source>
</evidence>
<dbReference type="AlphaFoldDB" id="A0A8S1MD91"/>
<feature type="domain" description="G-protein coupled receptors family 1 profile" evidence="7">
    <location>
        <begin position="20"/>
        <end position="263"/>
    </location>
</feature>
<keyword evidence="2 5" id="KW-0812">Transmembrane</keyword>
<feature type="transmembrane region" description="Helical" evidence="5">
    <location>
        <begin position="41"/>
        <end position="66"/>
    </location>
</feature>
<feature type="transmembrane region" description="Helical" evidence="5">
    <location>
        <begin position="6"/>
        <end position="29"/>
    </location>
</feature>
<evidence type="ECO:0000256" key="5">
    <source>
        <dbReference type="SAM" id="Phobius"/>
    </source>
</evidence>
<evidence type="ECO:0000313" key="9">
    <source>
        <dbReference type="Proteomes" id="UP000688137"/>
    </source>
</evidence>
<evidence type="ECO:0000256" key="4">
    <source>
        <dbReference type="ARBA" id="ARBA00023136"/>
    </source>
</evidence>
<comment type="subcellular location">
    <subcellularLocation>
        <location evidence="1">Membrane</location>
        <topology evidence="1">Multi-pass membrane protein</topology>
    </subcellularLocation>
</comment>
<dbReference type="PROSITE" id="PS50261">
    <property type="entry name" value="G_PROTEIN_RECEP_F2_4"/>
    <property type="match status" value="1"/>
</dbReference>
<dbReference type="Proteomes" id="UP000688137">
    <property type="component" value="Unassembled WGS sequence"/>
</dbReference>
<dbReference type="PANTHER" id="PTHR23112:SF0">
    <property type="entry name" value="TRANSMEMBRANE PROTEIN 116"/>
    <property type="match status" value="1"/>
</dbReference>
<sequence>MNDLIVPIVTIILSFISIISCGFVIYIYGRFRELRNDQFTIVLQIILFDLIYDLILFSDSIGYLFLRNTNFQLSEKPVLCQAQSFFSVYSVLSSTFWTSIIIHSLYHSLRESETNYYMQSYYPGLGYGIPLIISIIPIIIDAYGQYYPMPQTNCFFDINNENMELYIMIFFDIPIWTMFLYNIIVIILVIRIINKNNIVNQSLYTLFMYPGILVICWIIPGFVNLIGVKSVIWKSIDFGLGSLIGFFDSYWYCYTALADRLFYENGEFVIRIKDNTEEQELPKI</sequence>
<evidence type="ECO:0000256" key="1">
    <source>
        <dbReference type="ARBA" id="ARBA00004141"/>
    </source>
</evidence>
<protein>
    <recommendedName>
        <fullName evidence="10">G-protein coupled receptors family 2 profile 2 domain-containing protein</fullName>
    </recommendedName>
</protein>
<dbReference type="PANTHER" id="PTHR23112">
    <property type="entry name" value="G PROTEIN-COUPLED RECEPTOR 157-RELATED"/>
    <property type="match status" value="1"/>
</dbReference>
<comment type="caution">
    <text evidence="8">The sequence shown here is derived from an EMBL/GenBank/DDBJ whole genome shotgun (WGS) entry which is preliminary data.</text>
</comment>
<evidence type="ECO:0000259" key="7">
    <source>
        <dbReference type="PROSITE" id="PS50262"/>
    </source>
</evidence>
<dbReference type="InterPro" id="IPR000832">
    <property type="entry name" value="GPCR_2_secretin-like"/>
</dbReference>
<gene>
    <name evidence="8" type="ORF">PPRIM_AZ9-3.1.T0600068</name>
</gene>
<dbReference type="GO" id="GO:0007189">
    <property type="term" value="P:adenylate cyclase-activating G protein-coupled receptor signaling pathway"/>
    <property type="evidence" value="ECO:0007669"/>
    <property type="project" value="TreeGrafter"/>
</dbReference>